<accession>A0ABU6JYA6</accession>
<evidence type="ECO:0000256" key="1">
    <source>
        <dbReference type="ARBA" id="ARBA00011051"/>
    </source>
</evidence>
<dbReference type="EMBL" id="JAYXHS010000001">
    <property type="protein sequence ID" value="MEC5384310.1"/>
    <property type="molecule type" value="Genomic_DNA"/>
</dbReference>
<reference evidence="5 6" key="1">
    <citation type="submission" date="2024-01" db="EMBL/GenBank/DDBJ databases">
        <title>Uliginosibacterium soil sp. nov.</title>
        <authorList>
            <person name="Lv Y."/>
        </authorList>
    </citation>
    <scope>NUCLEOTIDE SEQUENCE [LARGE SCALE GENOMIC DNA]</scope>
    <source>
        <strain evidence="5 6">H3</strain>
    </source>
</reference>
<dbReference type="CDD" id="cd08349">
    <property type="entry name" value="BLMA_like"/>
    <property type="match status" value="1"/>
</dbReference>
<keyword evidence="6" id="KW-1185">Reference proteome</keyword>
<organism evidence="5 6">
    <name type="scientific">Uliginosibacterium silvisoli</name>
    <dbReference type="NCBI Taxonomy" id="3114758"/>
    <lineage>
        <taxon>Bacteria</taxon>
        <taxon>Pseudomonadati</taxon>
        <taxon>Pseudomonadota</taxon>
        <taxon>Betaproteobacteria</taxon>
        <taxon>Rhodocyclales</taxon>
        <taxon>Zoogloeaceae</taxon>
        <taxon>Uliginosibacterium</taxon>
    </lineage>
</organism>
<comment type="similarity">
    <text evidence="1">Belongs to the bleomycin resistance protein family.</text>
</comment>
<dbReference type="SUPFAM" id="SSF54593">
    <property type="entry name" value="Glyoxalase/Bleomycin resistance protein/Dihydroxybiphenyl dioxygenase"/>
    <property type="match status" value="1"/>
</dbReference>
<evidence type="ECO:0000259" key="4">
    <source>
        <dbReference type="PROSITE" id="PS51819"/>
    </source>
</evidence>
<comment type="caution">
    <text evidence="5">The sequence shown here is derived from an EMBL/GenBank/DDBJ whole genome shotgun (WGS) entry which is preliminary data.</text>
</comment>
<protein>
    <recommendedName>
        <fullName evidence="2">Bleomycin resistance protein</fullName>
    </recommendedName>
</protein>
<gene>
    <name evidence="5" type="ORF">VVD49_01175</name>
</gene>
<dbReference type="Pfam" id="PF19581">
    <property type="entry name" value="Glyoxalase_7"/>
    <property type="match status" value="1"/>
</dbReference>
<keyword evidence="3" id="KW-0046">Antibiotic resistance</keyword>
<evidence type="ECO:0000256" key="3">
    <source>
        <dbReference type="ARBA" id="ARBA00023251"/>
    </source>
</evidence>
<evidence type="ECO:0000313" key="5">
    <source>
        <dbReference type="EMBL" id="MEC5384310.1"/>
    </source>
</evidence>
<dbReference type="InterPro" id="IPR037523">
    <property type="entry name" value="VOC_core"/>
</dbReference>
<dbReference type="Gene3D" id="3.10.180.10">
    <property type="entry name" value="2,3-Dihydroxybiphenyl 1,2-Dioxygenase, domain 1"/>
    <property type="match status" value="1"/>
</dbReference>
<sequence length="126" mass="14375">MTLQPAIPILRIFDADIARAFYVDWLGFTLDWTHQYDPTFPKYLQVSRGALILHLSEHYGDGSPGAKLLIHTDDVDALHAELATRPNPRMRPGVEVAPWNARLMEVIDPFGNKLMFNQDLDLHPQK</sequence>
<dbReference type="RefSeq" id="WP_327597290.1">
    <property type="nucleotide sequence ID" value="NZ_JAYXHS010000001.1"/>
</dbReference>
<proteinExistence type="inferred from homology"/>
<evidence type="ECO:0000256" key="2">
    <source>
        <dbReference type="ARBA" id="ARBA00021572"/>
    </source>
</evidence>
<name>A0ABU6JYA6_9RHOO</name>
<dbReference type="InterPro" id="IPR029068">
    <property type="entry name" value="Glyas_Bleomycin-R_OHBP_Dase"/>
</dbReference>
<dbReference type="InterPro" id="IPR000335">
    <property type="entry name" value="Bleomycin-R"/>
</dbReference>
<feature type="domain" description="VOC" evidence="4">
    <location>
        <begin position="4"/>
        <end position="119"/>
    </location>
</feature>
<dbReference type="PROSITE" id="PS51819">
    <property type="entry name" value="VOC"/>
    <property type="match status" value="1"/>
</dbReference>
<dbReference type="Proteomes" id="UP001331561">
    <property type="component" value="Unassembled WGS sequence"/>
</dbReference>
<evidence type="ECO:0000313" key="6">
    <source>
        <dbReference type="Proteomes" id="UP001331561"/>
    </source>
</evidence>